<evidence type="ECO:0000256" key="8">
    <source>
        <dbReference type="SAM" id="MobiDB-lite"/>
    </source>
</evidence>
<evidence type="ECO:0000256" key="6">
    <source>
        <dbReference type="ARBA" id="ARBA00023136"/>
    </source>
</evidence>
<evidence type="ECO:0000313" key="9">
    <source>
        <dbReference type="EMBL" id="GAA4736002.1"/>
    </source>
</evidence>
<evidence type="ECO:0000256" key="1">
    <source>
        <dbReference type="ARBA" id="ARBA00004196"/>
    </source>
</evidence>
<evidence type="ECO:0000256" key="5">
    <source>
        <dbReference type="ARBA" id="ARBA00022729"/>
    </source>
</evidence>
<accession>A0ABP8YV04</accession>
<protein>
    <recommendedName>
        <fullName evidence="11">Right-handed parallel beta-helix repeat-containing protein</fullName>
    </recommendedName>
</protein>
<keyword evidence="6" id="KW-0472">Membrane</keyword>
<evidence type="ECO:0000256" key="7">
    <source>
        <dbReference type="ARBA" id="ARBA00023237"/>
    </source>
</evidence>
<keyword evidence="7" id="KW-0998">Cell outer membrane</keyword>
<feature type="region of interest" description="Disordered" evidence="8">
    <location>
        <begin position="500"/>
        <end position="521"/>
    </location>
</feature>
<dbReference type="Pfam" id="PF02415">
    <property type="entry name" value="Chlam_PMP"/>
    <property type="match status" value="1"/>
</dbReference>
<keyword evidence="10" id="KW-1185">Reference proteome</keyword>
<dbReference type="InterPro" id="IPR011050">
    <property type="entry name" value="Pectin_lyase_fold/virulence"/>
</dbReference>
<name>A0ABP8YV04_9ACTN</name>
<gene>
    <name evidence="9" type="ORF">GCM10023350_19790</name>
</gene>
<sequence length="819" mass="87603">MLLVAASGLPAALPTGPHGASSAAIAASRPASKGITTEAAFRRAWADPTRRRINLRADLVLRNCAVGDPIRESPYPLELDGNGHSIRQSCFEKRVLRQDGTGYLRIHDIRLSRGGSDGPGAALTSRGEISLADCEIIQNLAEEPGGGVFSMRRVTARRCHINGNLANDDGGAIYARRGGVQVYDSVLSNNLVDGSGGAIGSTGDILVVRSMVDGNTTDGDGGALYADEDGDVTVIDSLIDGSDADGPGGAIFTLDGDVAVVGSTLNGNRADDRGGAISGEADVLVVNSNIARNLAVAHAGGGIWARGNLTVVNSTITQNYAEGEGGGILSAGRTTVVSSTVARNIAPVAGDIGSAHRLDVFASIIGPPVWEGVTGDTIPSHRSCRVYDSLSRGYNFYTEDSCELESPTDVLGDDPQVVQVDGHPLGFVLMPYGDSPVRARIPSGSCRGVLPRPLPAGQLLAGWVDWGQILARDTLGQLRDVGLPCDIGAVQSAPPAVGLRAPWPVTRPTVDPGPPARRTASSAQRVTRRSVVTPAEQLARLAARLRGLEHDARRFGQLRRCTTYVGVREAGDRQHRWGFLYDERDGTGIDRRPALVRAPLRRSDAVLLRLATTPRCLSAAPDPNGTGEDARRATPSLAQLERLAKRVERTAARFDRWESCLSWLPVTEDGDPGQDLGFLGTRRRHLPAIWIDTSERDDPDYQLLVRSRRCDSEPGESVDRVARRDADGRLAALREDVEDLVDPVGEITQFDECMYTVGLQQRPGYLYRDRRGHRSRRPALSFDLRGPRLPAISVMATSGEEPPQIECNEDAASANDEDE</sequence>
<comment type="caution">
    <text evidence="9">The sequence shown here is derived from an EMBL/GenBank/DDBJ whole genome shotgun (WGS) entry which is preliminary data.</text>
</comment>
<reference evidence="10" key="1">
    <citation type="journal article" date="2019" name="Int. J. Syst. Evol. Microbiol.">
        <title>The Global Catalogue of Microorganisms (GCM) 10K type strain sequencing project: providing services to taxonomists for standard genome sequencing and annotation.</title>
        <authorList>
            <consortium name="The Broad Institute Genomics Platform"/>
            <consortium name="The Broad Institute Genome Sequencing Center for Infectious Disease"/>
            <person name="Wu L."/>
            <person name="Ma J."/>
        </authorList>
    </citation>
    <scope>NUCLEOTIDE SEQUENCE [LARGE SCALE GENOMIC DNA]</scope>
    <source>
        <strain evidence="10">JCM 18532</strain>
    </source>
</reference>
<dbReference type="SUPFAM" id="SSF51126">
    <property type="entry name" value="Pectin lyase-like"/>
    <property type="match status" value="1"/>
</dbReference>
<keyword evidence="4" id="KW-0964">Secreted</keyword>
<keyword evidence="5" id="KW-0732">Signal</keyword>
<evidence type="ECO:0000256" key="3">
    <source>
        <dbReference type="ARBA" id="ARBA00004613"/>
    </source>
</evidence>
<evidence type="ECO:0000256" key="4">
    <source>
        <dbReference type="ARBA" id="ARBA00022525"/>
    </source>
</evidence>
<feature type="region of interest" description="Disordered" evidence="8">
    <location>
        <begin position="797"/>
        <end position="819"/>
    </location>
</feature>
<comment type="subcellular location">
    <subcellularLocation>
        <location evidence="1">Cell envelope</location>
    </subcellularLocation>
    <subcellularLocation>
        <location evidence="2">Cell outer membrane</location>
    </subcellularLocation>
    <subcellularLocation>
        <location evidence="3">Secreted</location>
    </subcellularLocation>
</comment>
<dbReference type="PANTHER" id="PTHR11319:SF35">
    <property type="entry name" value="OUTER MEMBRANE PROTEIN PMPC-RELATED"/>
    <property type="match status" value="1"/>
</dbReference>
<proteinExistence type="predicted"/>
<dbReference type="EMBL" id="BAABKN010000013">
    <property type="protein sequence ID" value="GAA4736002.1"/>
    <property type="molecule type" value="Genomic_DNA"/>
</dbReference>
<evidence type="ECO:0000256" key="2">
    <source>
        <dbReference type="ARBA" id="ARBA00004442"/>
    </source>
</evidence>
<dbReference type="Proteomes" id="UP001499882">
    <property type="component" value="Unassembled WGS sequence"/>
</dbReference>
<dbReference type="InterPro" id="IPR003368">
    <property type="entry name" value="POMP_repeat"/>
</dbReference>
<organism evidence="9 10">
    <name type="scientific">Nocardioides endophyticus</name>
    <dbReference type="NCBI Taxonomy" id="1353775"/>
    <lineage>
        <taxon>Bacteria</taxon>
        <taxon>Bacillati</taxon>
        <taxon>Actinomycetota</taxon>
        <taxon>Actinomycetes</taxon>
        <taxon>Propionibacteriales</taxon>
        <taxon>Nocardioidaceae</taxon>
        <taxon>Nocardioides</taxon>
    </lineage>
</organism>
<evidence type="ECO:0008006" key="11">
    <source>
        <dbReference type="Google" id="ProtNLM"/>
    </source>
</evidence>
<dbReference type="PANTHER" id="PTHR11319">
    <property type="entry name" value="G PROTEIN-COUPLED RECEPTOR-RELATED"/>
    <property type="match status" value="1"/>
</dbReference>
<evidence type="ECO:0000313" key="10">
    <source>
        <dbReference type="Proteomes" id="UP001499882"/>
    </source>
</evidence>